<dbReference type="PANTHER" id="PTHR44086">
    <property type="entry name" value="THIOSULFATE SULFURTRANSFERASE RDL2, MITOCHONDRIAL-RELATED"/>
    <property type="match status" value="1"/>
</dbReference>
<gene>
    <name evidence="3" type="ORF">SAMN05216233_102149</name>
</gene>
<dbReference type="PANTHER" id="PTHR44086:SF13">
    <property type="entry name" value="THIOSULFATE SULFURTRANSFERASE PSPE"/>
    <property type="match status" value="1"/>
</dbReference>
<dbReference type="OrthoDB" id="9789585at2"/>
<evidence type="ECO:0000313" key="3">
    <source>
        <dbReference type="EMBL" id="SCX92576.1"/>
    </source>
</evidence>
<dbReference type="EMBL" id="FMUX01000002">
    <property type="protein sequence ID" value="SCX92576.1"/>
    <property type="molecule type" value="Genomic_DNA"/>
</dbReference>
<proteinExistence type="predicted"/>
<feature type="domain" description="Rhodanese" evidence="2">
    <location>
        <begin position="64"/>
        <end position="172"/>
    </location>
</feature>
<keyword evidence="1" id="KW-0732">Signal</keyword>
<dbReference type="RefSeq" id="WP_092208469.1">
    <property type="nucleotide sequence ID" value="NZ_FMUX01000002.1"/>
</dbReference>
<dbReference type="STRING" id="419481.SAMN05216233_102149"/>
<dbReference type="SUPFAM" id="SSF52821">
    <property type="entry name" value="Rhodanese/Cell cycle control phosphatase"/>
    <property type="match status" value="1"/>
</dbReference>
<protein>
    <submittedName>
        <fullName evidence="3">Rhodanese-related sulfurtransferase</fullName>
    </submittedName>
</protein>
<reference evidence="3 4" key="1">
    <citation type="submission" date="2016-10" db="EMBL/GenBank/DDBJ databases">
        <authorList>
            <person name="de Groot N.N."/>
        </authorList>
    </citation>
    <scope>NUCLEOTIDE SEQUENCE [LARGE SCALE GENOMIC DNA]</scope>
    <source>
        <strain evidence="3 4">AA1</strain>
    </source>
</reference>
<feature type="signal peptide" evidence="1">
    <location>
        <begin position="1"/>
        <end position="22"/>
    </location>
</feature>
<evidence type="ECO:0000259" key="2">
    <source>
        <dbReference type="PROSITE" id="PS50206"/>
    </source>
</evidence>
<dbReference type="Gene3D" id="3.40.250.10">
    <property type="entry name" value="Rhodanese-like domain"/>
    <property type="match status" value="1"/>
</dbReference>
<dbReference type="AlphaFoldDB" id="A0A1G5BR66"/>
<sequence>MKRFSAVIAVGLTLLLAGNVFAFGKSKFEKEVEKETGAVKLVREIQRGGYDLVTTAELKKMIDENKEMIIVDTMPYDASYKKAHVPGAVQFLFPIPDMTAWNDAETAGKTQAEYEALLGADKEKLIIVYCGFVKCTRSHNGAVWAKKLGYKNVYRYSGGIYAWKGAGHKAEKVD</sequence>
<feature type="chain" id="PRO_5011648733" evidence="1">
    <location>
        <begin position="23"/>
        <end position="174"/>
    </location>
</feature>
<dbReference type="GO" id="GO:0004792">
    <property type="term" value="F:thiosulfate-cyanide sulfurtransferase activity"/>
    <property type="evidence" value="ECO:0007669"/>
    <property type="project" value="TreeGrafter"/>
</dbReference>
<organism evidence="3 4">
    <name type="scientific">Desulfoluna spongiiphila</name>
    <dbReference type="NCBI Taxonomy" id="419481"/>
    <lineage>
        <taxon>Bacteria</taxon>
        <taxon>Pseudomonadati</taxon>
        <taxon>Thermodesulfobacteriota</taxon>
        <taxon>Desulfobacteria</taxon>
        <taxon>Desulfobacterales</taxon>
        <taxon>Desulfolunaceae</taxon>
        <taxon>Desulfoluna</taxon>
    </lineage>
</organism>
<keyword evidence="3" id="KW-0808">Transferase</keyword>
<dbReference type="Proteomes" id="UP000198870">
    <property type="component" value="Unassembled WGS sequence"/>
</dbReference>
<keyword evidence="4" id="KW-1185">Reference proteome</keyword>
<dbReference type="SMART" id="SM00450">
    <property type="entry name" value="RHOD"/>
    <property type="match status" value="1"/>
</dbReference>
<evidence type="ECO:0000256" key="1">
    <source>
        <dbReference type="SAM" id="SignalP"/>
    </source>
</evidence>
<dbReference type="InterPro" id="IPR001763">
    <property type="entry name" value="Rhodanese-like_dom"/>
</dbReference>
<name>A0A1G5BR66_9BACT</name>
<dbReference type="Pfam" id="PF00581">
    <property type="entry name" value="Rhodanese"/>
    <property type="match status" value="1"/>
</dbReference>
<accession>A0A1G5BR66</accession>
<evidence type="ECO:0000313" key="4">
    <source>
        <dbReference type="Proteomes" id="UP000198870"/>
    </source>
</evidence>
<dbReference type="InterPro" id="IPR036873">
    <property type="entry name" value="Rhodanese-like_dom_sf"/>
</dbReference>
<dbReference type="CDD" id="cd00158">
    <property type="entry name" value="RHOD"/>
    <property type="match status" value="1"/>
</dbReference>
<dbReference type="PROSITE" id="PS50206">
    <property type="entry name" value="RHODANESE_3"/>
    <property type="match status" value="1"/>
</dbReference>